<dbReference type="Proteomes" id="UP000812982">
    <property type="component" value="Unassembled WGS sequence"/>
</dbReference>
<dbReference type="RefSeq" id="WP_217158522.1">
    <property type="nucleotide sequence ID" value="NZ_VOMB01000018.1"/>
</dbReference>
<dbReference type="EMBL" id="VOMB01000018">
    <property type="protein sequence ID" value="MBU9765156.1"/>
    <property type="molecule type" value="Genomic_DNA"/>
</dbReference>
<evidence type="ECO:0000313" key="2">
    <source>
        <dbReference type="EMBL" id="MBU9765156.1"/>
    </source>
</evidence>
<dbReference type="GO" id="GO:0008168">
    <property type="term" value="F:methyltransferase activity"/>
    <property type="evidence" value="ECO:0007669"/>
    <property type="project" value="UniProtKB-KW"/>
</dbReference>
<feature type="domain" description="Methyltransferase" evidence="1">
    <location>
        <begin position="19"/>
        <end position="155"/>
    </location>
</feature>
<accession>A0ABS6KPE1</accession>
<evidence type="ECO:0000313" key="3">
    <source>
        <dbReference type="Proteomes" id="UP000812982"/>
    </source>
</evidence>
<keyword evidence="3" id="KW-1185">Reference proteome</keyword>
<protein>
    <submittedName>
        <fullName evidence="2">SAM-dependent methyltransferase</fullName>
    </submittedName>
</protein>
<dbReference type="Pfam" id="PF12147">
    <property type="entry name" value="Methyltransf_20"/>
    <property type="match status" value="1"/>
</dbReference>
<dbReference type="GO" id="GO:0032259">
    <property type="term" value="P:methylation"/>
    <property type="evidence" value="ECO:0007669"/>
    <property type="project" value="UniProtKB-KW"/>
</dbReference>
<name>A0ABS6KPE1_9MYCO</name>
<sequence>MDWHSWHDDYDRPDSSLAQRLRAVQTLLRQVLDEAPAGPLRVISLCAGQGRDLLEVLADHPRRDDVRARLVELDPRNAEVAAEAVRARSLTGVEVVTGDASLIDHYTDLVPADIVVACGIFGNITDEDIERTIGFLPQLTKSGGAVLWTRGRYAPDRVPLILNWFDERGFDLVWVSEPEVGYGVGAHRFTGAPEPLQTGAKLFTFVGSDVIRGADARRAAASSVQP</sequence>
<keyword evidence="2" id="KW-0489">Methyltransferase</keyword>
<organism evidence="2 3">
    <name type="scientific">[Mycobacterium] fortunisiensis</name>
    <dbReference type="NCBI Taxonomy" id="2600579"/>
    <lineage>
        <taxon>Bacteria</taxon>
        <taxon>Bacillati</taxon>
        <taxon>Actinomycetota</taxon>
        <taxon>Actinomycetes</taxon>
        <taxon>Mycobacteriales</taxon>
        <taxon>Mycobacteriaceae</taxon>
        <taxon>Mycolicibacterium</taxon>
    </lineage>
</organism>
<comment type="caution">
    <text evidence="2">The sequence shown here is derived from an EMBL/GenBank/DDBJ whole genome shotgun (WGS) entry which is preliminary data.</text>
</comment>
<proteinExistence type="predicted"/>
<evidence type="ECO:0000259" key="1">
    <source>
        <dbReference type="Pfam" id="PF12147"/>
    </source>
</evidence>
<gene>
    <name evidence="2" type="ORF">FR943_15050</name>
</gene>
<reference evidence="2 3" key="1">
    <citation type="journal article" date="2021" name="Sci. Rep.">
        <title>Phenotypic and genomic hallmarks of a novel, potentially pathogenic rapidly growing Mycobacterium species related to the Mycobacterium fortuitum complex.</title>
        <authorList>
            <person name="Gharbi R."/>
            <person name="Khanna V."/>
            <person name="Frigui W."/>
            <person name="Mhenni B."/>
            <person name="Brosch R."/>
            <person name="Mardassi H."/>
        </authorList>
    </citation>
    <scope>NUCLEOTIDE SEQUENCE [LARGE SCALE GENOMIC DNA]</scope>
    <source>
        <strain evidence="2 3">TNTM28</strain>
    </source>
</reference>
<dbReference type="InterPro" id="IPR022744">
    <property type="entry name" value="MeTrfase_dom_put"/>
</dbReference>
<keyword evidence="2" id="KW-0808">Transferase</keyword>